<feature type="transmembrane region" description="Helical" evidence="7">
    <location>
        <begin position="1419"/>
        <end position="1439"/>
    </location>
</feature>
<dbReference type="Gene3D" id="3.30.60.270">
    <property type="match status" value="2"/>
</dbReference>
<evidence type="ECO:0000256" key="6">
    <source>
        <dbReference type="ARBA" id="ARBA00023180"/>
    </source>
</evidence>
<reference evidence="9" key="1">
    <citation type="journal article" date="2021" name="G3 (Bethesda)">
        <title>Genomic diversity, chromosomal rearrangements, and interspecies hybridization in the ogataea polymorpha species complex.</title>
        <authorList>
            <person name="Hanson S.J."/>
            <person name="Cinneide E.O."/>
            <person name="Salzberg L.I."/>
            <person name="Wolfe K.H."/>
            <person name="McGowan J."/>
            <person name="Fitzpatrick D.A."/>
            <person name="Matlin K."/>
        </authorList>
    </citation>
    <scope>NUCLEOTIDE SEQUENCE</scope>
    <source>
        <strain evidence="9">83-405-1</strain>
    </source>
</reference>
<dbReference type="GO" id="GO:0006623">
    <property type="term" value="P:protein targeting to vacuole"/>
    <property type="evidence" value="ECO:0007669"/>
    <property type="project" value="TreeGrafter"/>
</dbReference>
<sequence length="1555" mass="174918">MNTEKTNKGKVLSLSTNYERFRFQSTPAKYARTCLGGLLPDLRMKWSTLLFPVLALATLAEAADWKPAMSRKEFSAGYALTYFDDSPVVLIIDDSSLYISEDNAKNWQKVDLKNSAGQEVNFTSIHTVDYAKELGFALSTSKTQFYTRDRGKTWTPFEVDHSGSQFSLGQVQVNYANHDYLLLSFEDCSAGAQFLFECKKTWFFSDDGLKTPPKKVDYDDLDHCLFAKSNKAFTAGPDEKILCSKVGGDRRSADKKGGLLTTNDFFKTISSPSAEFDKMNLVKIEVVQSFIIATVSVDKYTPDAEIILFISKDGDTFRRAYFEDQLKSWMFRILPSTPQSLYIAIQGQRQPRNAALNADLYKSDSSGLFFDKIYENFLANALGLSDITMVQEVEGVILLLNHENADQDGASPLAKSRISIDDGKTWQYLKTTDDDDCDGDSECSLNLMWTAIRNTNGNFVTGPTPGILVGIGNTGKYLTYDLKELKTYVSRDNGLTWKKVTDKSAIFTFADLGNIIVAIPIDMSHLMDARLDPNTLPNSFLYSLDQGDSWTEVDFGDHILPLDVFTSLDGSTQQVLVTGEDSSFSKVILYAIDFTGAFERTCSDDDFEDWYARKLPDSDTPVCVLGHKEKFRRRKQKAECFVNHPYEDLKVIEEPCKCTVDDTECTFGFIKGENDMCEPVLEVLAANQCANQKGSIKITTRQMIPGDTCDPKGGYEIQKDDFTFDCEKDLQNMTAPVKVTHIPLGERVAEYFYLNYDADGLPDETLFVITESKSLYVSFDGGSSFGKLLGGQHIVTGVYSNPYKADHVYILTEADALFFSPDRGVSLYERTLPVRGREFDRLSLTFNKHNASEFIVRAERNCANLFSSSCVVETYHTKNFGESFERLVADANTCNYVGSLFDDKEYAVNETLIVCDQLTEDRQALRLISSTDYFRKDSKTLFDKIVGFAQTGKFLVVARLDDENSLTAFVSADGKVFAEAKFPKDVMVTRQTAYTILDVNSDQIFLHVTTHSAWQREFGALLKSNYNGTLYVQSLSHVNRNEFAFVDFESVQSLEGIATVNVVANYDAVVRNGDEKAVKTMITYNDGAEWDYLVPPPVDSEGNKYKCSGKKECTLNLHSFTERNDPSRDTYSSASAVGLLFGVGNVGTALLPYSSPETATFFSNDAGATWKEVKKGNYMWEFGDQGTILVLVKQGLTNTVSYSLDEGQTWQDYQFAESPANVWDIATVPSDTSRKFILLAKDDAGRDEVYSLNFAGLQRRQCELVVNDHSELADFTDYEYWLPKHPYQSDNCLFGHEARYPRRKASQSDCFVGAAPLNKLYKKTKNCKCTRHDFECDYNFVLAADGTCQLIKGLKPEDPIEYCQLNQDQVEYWEPTGYRKIPMSTCEQGLELDKWISHPCPGKKEQYRDKYGSGLHGAGLFWVIFAPIAAFVGAATFVYDRGIRRNGGFARFGEIRLDEDEELHLIEETPVDRAVNKVVRGGLVFVSAVVALQHRLSSFLKNGLFSRFRRGGLDNYERFASFSDRIIDDEDESLFDVNANDDDAREIDDLVDEER</sequence>
<dbReference type="Proteomes" id="UP000738402">
    <property type="component" value="Unassembled WGS sequence"/>
</dbReference>
<dbReference type="PANTHER" id="PTHR12106">
    <property type="entry name" value="SORTILIN RELATED"/>
    <property type="match status" value="1"/>
</dbReference>
<dbReference type="InterPro" id="IPR031777">
    <property type="entry name" value="Sortilin_C"/>
</dbReference>
<evidence type="ECO:0000256" key="2">
    <source>
        <dbReference type="ARBA" id="ARBA00022692"/>
    </source>
</evidence>
<keyword evidence="5 7" id="KW-0472">Membrane</keyword>
<evidence type="ECO:0000256" key="5">
    <source>
        <dbReference type="ARBA" id="ARBA00023136"/>
    </source>
</evidence>
<name>A0AAN6D8I1_9ASCO</name>
<dbReference type="GO" id="GO:0006896">
    <property type="term" value="P:Golgi to vacuole transport"/>
    <property type="evidence" value="ECO:0007669"/>
    <property type="project" value="TreeGrafter"/>
</dbReference>
<dbReference type="GO" id="GO:0005829">
    <property type="term" value="C:cytosol"/>
    <property type="evidence" value="ECO:0007669"/>
    <property type="project" value="GOC"/>
</dbReference>
<evidence type="ECO:0000313" key="10">
    <source>
        <dbReference type="Proteomes" id="UP000738402"/>
    </source>
</evidence>
<feature type="domain" description="VPS10" evidence="8">
    <location>
        <begin position="86"/>
        <end position="727"/>
    </location>
</feature>
<dbReference type="InterPro" id="IPR015943">
    <property type="entry name" value="WD40/YVTN_repeat-like_dom_sf"/>
</dbReference>
<gene>
    <name evidence="9" type="ORF">KL933_001401</name>
</gene>
<dbReference type="Pfam" id="PF15901">
    <property type="entry name" value="Sortilin_C"/>
    <property type="match status" value="2"/>
</dbReference>
<evidence type="ECO:0000259" key="8">
    <source>
        <dbReference type="SMART" id="SM00602"/>
    </source>
</evidence>
<proteinExistence type="predicted"/>
<dbReference type="InterPro" id="IPR031778">
    <property type="entry name" value="Sortilin_N"/>
</dbReference>
<feature type="domain" description="VPS10" evidence="8">
    <location>
        <begin position="764"/>
        <end position="1405"/>
    </location>
</feature>
<dbReference type="EMBL" id="JAHLUH010000003">
    <property type="protein sequence ID" value="KAG7729175.1"/>
    <property type="molecule type" value="Genomic_DNA"/>
</dbReference>
<dbReference type="SMART" id="SM00602">
    <property type="entry name" value="VPS10"/>
    <property type="match status" value="2"/>
</dbReference>
<dbReference type="GO" id="GO:0006895">
    <property type="term" value="P:Golgi to endosome transport"/>
    <property type="evidence" value="ECO:0007669"/>
    <property type="project" value="TreeGrafter"/>
</dbReference>
<comment type="subcellular location">
    <subcellularLocation>
        <location evidence="1">Membrane</location>
    </subcellularLocation>
</comment>
<dbReference type="GO" id="GO:0005794">
    <property type="term" value="C:Golgi apparatus"/>
    <property type="evidence" value="ECO:0007669"/>
    <property type="project" value="TreeGrafter"/>
</dbReference>
<evidence type="ECO:0000256" key="3">
    <source>
        <dbReference type="ARBA" id="ARBA00022737"/>
    </source>
</evidence>
<keyword evidence="6" id="KW-0325">Glycoprotein</keyword>
<protein>
    <recommendedName>
        <fullName evidence="8">VPS10 domain-containing protein</fullName>
    </recommendedName>
</protein>
<dbReference type="Pfam" id="PF15902">
    <property type="entry name" value="Sortilin-Vps10"/>
    <property type="match status" value="2"/>
</dbReference>
<comment type="caution">
    <text evidence="9">The sequence shown here is derived from an EMBL/GenBank/DDBJ whole genome shotgun (WGS) entry which is preliminary data.</text>
</comment>
<dbReference type="Gene3D" id="2.130.10.10">
    <property type="entry name" value="YVTN repeat-like/Quinoprotein amine dehydrogenase"/>
    <property type="match status" value="2"/>
</dbReference>
<dbReference type="InterPro" id="IPR050310">
    <property type="entry name" value="VPS10-sortilin"/>
</dbReference>
<keyword evidence="3" id="KW-0677">Repeat</keyword>
<organism evidence="9 10">
    <name type="scientific">Ogataea haglerorum</name>
    <dbReference type="NCBI Taxonomy" id="1937702"/>
    <lineage>
        <taxon>Eukaryota</taxon>
        <taxon>Fungi</taxon>
        <taxon>Dikarya</taxon>
        <taxon>Ascomycota</taxon>
        <taxon>Saccharomycotina</taxon>
        <taxon>Pichiomycetes</taxon>
        <taxon>Pichiales</taxon>
        <taxon>Pichiaceae</taxon>
        <taxon>Ogataea</taxon>
    </lineage>
</organism>
<dbReference type="Gene3D" id="2.10.70.80">
    <property type="match status" value="2"/>
</dbReference>
<dbReference type="GO" id="GO:0016020">
    <property type="term" value="C:membrane"/>
    <property type="evidence" value="ECO:0007669"/>
    <property type="project" value="UniProtKB-SubCell"/>
</dbReference>
<keyword evidence="2 7" id="KW-0812">Transmembrane</keyword>
<dbReference type="FunFam" id="3.30.60.270:FF:000005">
    <property type="entry name" value="Sortilin"/>
    <property type="match status" value="1"/>
</dbReference>
<dbReference type="PANTHER" id="PTHR12106:SF27">
    <property type="entry name" value="SORTILIN-RELATED RECEPTOR"/>
    <property type="match status" value="1"/>
</dbReference>
<dbReference type="CDD" id="cd15482">
    <property type="entry name" value="Sialidase_non-viral"/>
    <property type="match status" value="1"/>
</dbReference>
<evidence type="ECO:0000256" key="1">
    <source>
        <dbReference type="ARBA" id="ARBA00004370"/>
    </source>
</evidence>
<keyword evidence="4 7" id="KW-1133">Transmembrane helix</keyword>
<evidence type="ECO:0000313" key="9">
    <source>
        <dbReference type="EMBL" id="KAG7729175.1"/>
    </source>
</evidence>
<dbReference type="SUPFAM" id="SSF110296">
    <property type="entry name" value="Oligoxyloglucan reducing end-specific cellobiohydrolase"/>
    <property type="match status" value="2"/>
</dbReference>
<accession>A0AAN6D8I1</accession>
<evidence type="ECO:0000256" key="7">
    <source>
        <dbReference type="SAM" id="Phobius"/>
    </source>
</evidence>
<dbReference type="InterPro" id="IPR006581">
    <property type="entry name" value="VPS10"/>
</dbReference>
<evidence type="ECO:0000256" key="4">
    <source>
        <dbReference type="ARBA" id="ARBA00022989"/>
    </source>
</evidence>